<dbReference type="GO" id="GO:0008881">
    <property type="term" value="F:glutamate racemase activity"/>
    <property type="evidence" value="ECO:0007669"/>
    <property type="project" value="UniProtKB-UniRule"/>
</dbReference>
<evidence type="ECO:0000256" key="2">
    <source>
        <dbReference type="ARBA" id="ARBA00013090"/>
    </source>
</evidence>
<dbReference type="GO" id="GO:0009252">
    <property type="term" value="P:peptidoglycan biosynthetic process"/>
    <property type="evidence" value="ECO:0007669"/>
    <property type="project" value="UniProtKB-UniRule"/>
</dbReference>
<evidence type="ECO:0000256" key="4">
    <source>
        <dbReference type="ARBA" id="ARBA00022984"/>
    </source>
</evidence>
<evidence type="ECO:0000256" key="7">
    <source>
        <dbReference type="HAMAP-Rule" id="MF_00258"/>
    </source>
</evidence>
<dbReference type="PANTHER" id="PTHR21198:SF3">
    <property type="entry name" value="GLUTAMATE RACEMASE"/>
    <property type="match status" value="1"/>
</dbReference>
<reference evidence="8 9" key="1">
    <citation type="submission" date="2016-10" db="EMBL/GenBank/DDBJ databases">
        <authorList>
            <person name="de Groot N.N."/>
        </authorList>
    </citation>
    <scope>NUCLEOTIDE SEQUENCE [LARGE SCALE GENOMIC DNA]</scope>
    <source>
        <strain evidence="8 9">DSM 20475</strain>
    </source>
</reference>
<dbReference type="EC" id="5.1.1.3" evidence="2 7"/>
<dbReference type="Pfam" id="PF01177">
    <property type="entry name" value="Asp_Glu_race"/>
    <property type="match status" value="1"/>
</dbReference>
<dbReference type="InterPro" id="IPR015942">
    <property type="entry name" value="Asp/Glu/hydantoin_racemase"/>
</dbReference>
<dbReference type="Proteomes" id="UP000198995">
    <property type="component" value="Unassembled WGS sequence"/>
</dbReference>
<organism evidence="8 9">
    <name type="scientific">Peptococcus niger</name>
    <dbReference type="NCBI Taxonomy" id="2741"/>
    <lineage>
        <taxon>Bacteria</taxon>
        <taxon>Bacillati</taxon>
        <taxon>Bacillota</taxon>
        <taxon>Clostridia</taxon>
        <taxon>Eubacteriales</taxon>
        <taxon>Peptococcaceae</taxon>
        <taxon>Peptococcus</taxon>
    </lineage>
</organism>
<accession>A0A1G6RIQ5</accession>
<sequence length="259" mass="28688">MRPVAIFDSGIGGLTVMHEAMERLPDLPVIFYADQAHVPYGNKTPDMIRRYMHQMMADLAPYHVQALLLACNTATSAAAEDLRATADIPIIGMEPAVKPAVLQEAPGQKILVSATDLTLRLDKLNRLIDDLGAGERICRVSFQKLVQFAEQGDFDSPAVYRYLEDQLSPFDMREVGALVLGCTHFIYYKPVFKALLPPSVDVLDGNEGTVKRLQSLLTYDPVGEGGHTSSHPIFLVSGKPANEQQTMFFHRCLDRLKNC</sequence>
<evidence type="ECO:0000256" key="3">
    <source>
        <dbReference type="ARBA" id="ARBA00022960"/>
    </source>
</evidence>
<dbReference type="HAMAP" id="MF_00258">
    <property type="entry name" value="Glu_racemase"/>
    <property type="match status" value="1"/>
</dbReference>
<comment type="catalytic activity">
    <reaction evidence="1 7">
        <text>L-glutamate = D-glutamate</text>
        <dbReference type="Rhea" id="RHEA:12813"/>
        <dbReference type="ChEBI" id="CHEBI:29985"/>
        <dbReference type="ChEBI" id="CHEBI:29986"/>
        <dbReference type="EC" id="5.1.1.3"/>
    </reaction>
</comment>
<keyword evidence="9" id="KW-1185">Reference proteome</keyword>
<dbReference type="STRING" id="2741.SAMN04489866_10124"/>
<keyword evidence="5 7" id="KW-0413">Isomerase</keyword>
<dbReference type="AlphaFoldDB" id="A0A1G6RIQ5"/>
<keyword evidence="3 7" id="KW-0133">Cell shape</keyword>
<dbReference type="OrthoDB" id="9801055at2"/>
<feature type="binding site" evidence="7">
    <location>
        <begin position="72"/>
        <end position="73"/>
    </location>
    <ligand>
        <name>substrate</name>
    </ligand>
</feature>
<protein>
    <recommendedName>
        <fullName evidence="2 7">Glutamate racemase</fullName>
        <ecNumber evidence="2 7">5.1.1.3</ecNumber>
    </recommendedName>
</protein>
<evidence type="ECO:0000313" key="8">
    <source>
        <dbReference type="EMBL" id="SDD03855.1"/>
    </source>
</evidence>
<dbReference type="RefSeq" id="WP_091790728.1">
    <property type="nucleotide sequence ID" value="NZ_FNAF01000001.1"/>
</dbReference>
<feature type="binding site" evidence="7">
    <location>
        <begin position="8"/>
        <end position="9"/>
    </location>
    <ligand>
        <name>substrate</name>
    </ligand>
</feature>
<dbReference type="GO" id="GO:0008360">
    <property type="term" value="P:regulation of cell shape"/>
    <property type="evidence" value="ECO:0007669"/>
    <property type="project" value="UniProtKB-KW"/>
</dbReference>
<feature type="active site" description="Proton donor/acceptor" evidence="7">
    <location>
        <position position="182"/>
    </location>
</feature>
<dbReference type="GO" id="GO:0071555">
    <property type="term" value="P:cell wall organization"/>
    <property type="evidence" value="ECO:0007669"/>
    <property type="project" value="UniProtKB-KW"/>
</dbReference>
<comment type="function">
    <text evidence="7">Provides the (R)-glutamate required for cell wall biosynthesis.</text>
</comment>
<dbReference type="PANTHER" id="PTHR21198">
    <property type="entry name" value="GLUTAMATE RACEMASE"/>
    <property type="match status" value="1"/>
</dbReference>
<gene>
    <name evidence="7" type="primary">murI</name>
    <name evidence="8" type="ORF">SAMN04489866_10124</name>
</gene>
<evidence type="ECO:0000313" key="9">
    <source>
        <dbReference type="Proteomes" id="UP000198995"/>
    </source>
</evidence>
<dbReference type="UniPathway" id="UPA00219"/>
<proteinExistence type="inferred from homology"/>
<comment type="pathway">
    <text evidence="7">Cell wall biogenesis; peptidoglycan biosynthesis.</text>
</comment>
<dbReference type="EMBL" id="FNAF01000001">
    <property type="protein sequence ID" value="SDD03855.1"/>
    <property type="molecule type" value="Genomic_DNA"/>
</dbReference>
<keyword evidence="6 7" id="KW-0961">Cell wall biogenesis/degradation</keyword>
<name>A0A1G6RIQ5_PEPNI</name>
<dbReference type="InterPro" id="IPR001920">
    <property type="entry name" value="Asp/Glu_race"/>
</dbReference>
<evidence type="ECO:0000256" key="6">
    <source>
        <dbReference type="ARBA" id="ARBA00023316"/>
    </source>
</evidence>
<dbReference type="InterPro" id="IPR004391">
    <property type="entry name" value="Glu_race"/>
</dbReference>
<feature type="binding site" evidence="7">
    <location>
        <begin position="40"/>
        <end position="41"/>
    </location>
    <ligand>
        <name>substrate</name>
    </ligand>
</feature>
<keyword evidence="4 7" id="KW-0573">Peptidoglycan synthesis</keyword>
<feature type="binding site" evidence="7">
    <location>
        <begin position="183"/>
        <end position="184"/>
    </location>
    <ligand>
        <name>substrate</name>
    </ligand>
</feature>
<dbReference type="NCBIfam" id="TIGR00067">
    <property type="entry name" value="glut_race"/>
    <property type="match status" value="1"/>
</dbReference>
<feature type="active site" description="Proton donor/acceptor" evidence="7">
    <location>
        <position position="71"/>
    </location>
</feature>
<evidence type="ECO:0000256" key="5">
    <source>
        <dbReference type="ARBA" id="ARBA00023235"/>
    </source>
</evidence>
<comment type="similarity">
    <text evidence="7">Belongs to the aspartate/glutamate racemases family.</text>
</comment>
<evidence type="ECO:0000256" key="1">
    <source>
        <dbReference type="ARBA" id="ARBA00001602"/>
    </source>
</evidence>
<dbReference type="SUPFAM" id="SSF53681">
    <property type="entry name" value="Aspartate/glutamate racemase"/>
    <property type="match status" value="2"/>
</dbReference>
<dbReference type="Gene3D" id="3.40.50.1860">
    <property type="match status" value="2"/>
</dbReference>